<feature type="transmembrane region" description="Helical" evidence="1">
    <location>
        <begin position="12"/>
        <end position="33"/>
    </location>
</feature>
<evidence type="ECO:0000313" key="3">
    <source>
        <dbReference type="Proteomes" id="UP001181693"/>
    </source>
</evidence>
<proteinExistence type="predicted"/>
<evidence type="ECO:0000256" key="1">
    <source>
        <dbReference type="SAM" id="Phobius"/>
    </source>
</evidence>
<gene>
    <name evidence="2" type="ORF">GDO54_002125</name>
</gene>
<keyword evidence="3" id="KW-1185">Reference proteome</keyword>
<evidence type="ECO:0000313" key="2">
    <source>
        <dbReference type="EMBL" id="DBA34577.1"/>
    </source>
</evidence>
<reference evidence="2" key="1">
    <citation type="thesis" date="2020" institute="ProQuest LLC" country="789 East Eisenhower Parkway, Ann Arbor, MI, USA">
        <title>Comparative Genomics and Chromosome Evolution.</title>
        <authorList>
            <person name="Mudd A.B."/>
        </authorList>
    </citation>
    <scope>NUCLEOTIDE SEQUENCE</scope>
    <source>
        <strain evidence="2">1538</strain>
        <tissue evidence="2">Blood</tissue>
    </source>
</reference>
<keyword evidence="1" id="KW-0812">Transmembrane</keyword>
<dbReference type="Proteomes" id="UP001181693">
    <property type="component" value="Unassembled WGS sequence"/>
</dbReference>
<keyword evidence="1" id="KW-0472">Membrane</keyword>
<name>A0AAV3B8I5_PYXAD</name>
<dbReference type="EMBL" id="DYDO01000001">
    <property type="protein sequence ID" value="DBA34577.1"/>
    <property type="molecule type" value="Genomic_DNA"/>
</dbReference>
<feature type="transmembrane region" description="Helical" evidence="1">
    <location>
        <begin position="39"/>
        <end position="60"/>
    </location>
</feature>
<dbReference type="AlphaFoldDB" id="A0AAV3B8I5"/>
<keyword evidence="1" id="KW-1133">Transmembrane helix</keyword>
<organism evidence="2 3">
    <name type="scientific">Pyxicephalus adspersus</name>
    <name type="common">African bullfrog</name>
    <dbReference type="NCBI Taxonomy" id="30357"/>
    <lineage>
        <taxon>Eukaryota</taxon>
        <taxon>Metazoa</taxon>
        <taxon>Chordata</taxon>
        <taxon>Craniata</taxon>
        <taxon>Vertebrata</taxon>
        <taxon>Euteleostomi</taxon>
        <taxon>Amphibia</taxon>
        <taxon>Batrachia</taxon>
        <taxon>Anura</taxon>
        <taxon>Neobatrachia</taxon>
        <taxon>Ranoidea</taxon>
        <taxon>Pyxicephalidae</taxon>
        <taxon>Pyxicephalinae</taxon>
        <taxon>Pyxicephalus</taxon>
    </lineage>
</organism>
<accession>A0AAV3B8I5</accession>
<sequence>MVLYTGLHQVCTVQLFAAVSRLLYIVLYIFTIVVKVDSLLPFSLVGSLNAVYISVLRIFFLQVFPLSCRVGTYSRSGLHFVRIFNHFK</sequence>
<protein>
    <submittedName>
        <fullName evidence="2">Uncharacterized protein</fullName>
    </submittedName>
</protein>
<comment type="caution">
    <text evidence="2">The sequence shown here is derived from an EMBL/GenBank/DDBJ whole genome shotgun (WGS) entry which is preliminary data.</text>
</comment>